<feature type="compositionally biased region" description="Polar residues" evidence="8">
    <location>
        <begin position="449"/>
        <end position="459"/>
    </location>
</feature>
<dbReference type="GO" id="GO:0005654">
    <property type="term" value="C:nucleoplasm"/>
    <property type="evidence" value="ECO:0000318"/>
    <property type="project" value="GO_Central"/>
</dbReference>
<dbReference type="eggNOG" id="KOG1721">
    <property type="taxonomic scope" value="Eukaryota"/>
</dbReference>
<keyword evidence="2" id="KW-0479">Metal-binding</keyword>
<dbReference type="GO" id="GO:0000978">
    <property type="term" value="F:RNA polymerase II cis-regulatory region sequence-specific DNA binding"/>
    <property type="evidence" value="ECO:0000318"/>
    <property type="project" value="GO_Central"/>
</dbReference>
<dbReference type="EMBL" id="CM003156">
    <property type="protein sequence ID" value="KIS66814.1"/>
    <property type="molecule type" value="Genomic_DNA"/>
</dbReference>
<dbReference type="OMA" id="RDDLHYQ"/>
<evidence type="ECO:0000256" key="5">
    <source>
        <dbReference type="ARBA" id="ARBA00022833"/>
    </source>
</evidence>
<accession>A0A0D1DQY1</accession>
<dbReference type="SUPFAM" id="SSF57667">
    <property type="entry name" value="beta-beta-alpha zinc fingers"/>
    <property type="match status" value="1"/>
</dbReference>
<feature type="compositionally biased region" description="Low complexity" evidence="8">
    <location>
        <begin position="339"/>
        <end position="349"/>
    </location>
</feature>
<feature type="compositionally biased region" description="Basic and acidic residues" evidence="8">
    <location>
        <begin position="320"/>
        <end position="337"/>
    </location>
</feature>
<evidence type="ECO:0000256" key="6">
    <source>
        <dbReference type="ARBA" id="ARBA00023242"/>
    </source>
</evidence>
<sequence length="555" mass="59112">MAVAHRHDGVGQYGFGQHHLGMAPPPSSNSFGYDRRPKMENPAEPVWPVPRIQHQPQQGNAIDRTRDSGGFANSFSQPELTRQQGHTANYTYDGSSSALRNPVVYSQPAQAPWGMAAHSSADYAEYPTASFMAPMGQRAQPPMHSPAPYVGSANGAYGDSAFASGSDPYSKVMGGGSAPSMGGAYEHTTETLWPLGPTSLDAFAGMPAPNARLTLTSTADKNRFKARSSLPPPKQFKCSACDAIFSRNHDLKRHARIHLAVKPFPCGFCDKAFSRKDALKRHVLVKGCGIGNKKPSDNRKRAATLSKLENTKSGSSNRAPYDDSPSRDFTNFRDDLHYQGQQQPQGFQGEASSSRSFPGRMDTSWPSTLADGSNPGLNADYAANRGGTNEERTQSSHGTQLPSQAGLITSYGSQQQTQPYPNFGMGGEDAFQQQQRPQLAGGLVNAFNSPEATSVSSPNDPHAKSALSGNAGLLTGEGLDSKVEPKAISRPGSANLPASAPYNAQQLPVAGSYSLAPMLSPLLGGPDQGLGNFHALKRQQQQQPFGPYFGNSAAS</sequence>
<evidence type="ECO:0000256" key="2">
    <source>
        <dbReference type="ARBA" id="ARBA00022723"/>
    </source>
</evidence>
<feature type="domain" description="C2H2-type" evidence="9">
    <location>
        <begin position="264"/>
        <end position="282"/>
    </location>
</feature>
<feature type="region of interest" description="Disordered" evidence="8">
    <location>
        <begin position="306"/>
        <end position="403"/>
    </location>
</feature>
<dbReference type="GO" id="GO:0008270">
    <property type="term" value="F:zinc ion binding"/>
    <property type="evidence" value="ECO:0007669"/>
    <property type="project" value="UniProtKB-KW"/>
</dbReference>
<dbReference type="GO" id="GO:0006357">
    <property type="term" value="P:regulation of transcription by RNA polymerase II"/>
    <property type="evidence" value="ECO:0000318"/>
    <property type="project" value="GO_Central"/>
</dbReference>
<evidence type="ECO:0000313" key="11">
    <source>
        <dbReference type="Proteomes" id="UP000000561"/>
    </source>
</evidence>
<dbReference type="SMART" id="SM00355">
    <property type="entry name" value="ZnF_C2H2"/>
    <property type="match status" value="2"/>
</dbReference>
<dbReference type="InterPro" id="IPR051059">
    <property type="entry name" value="VerF-like"/>
</dbReference>
<dbReference type="Pfam" id="PF00096">
    <property type="entry name" value="zf-C2H2"/>
    <property type="match status" value="2"/>
</dbReference>
<dbReference type="AlphaFoldDB" id="A0A0D1DQY1"/>
<gene>
    <name evidence="10" type="ORF">UMAG_04875</name>
</gene>
<dbReference type="RefSeq" id="XP_011391713.1">
    <property type="nucleotide sequence ID" value="XM_011393411.1"/>
</dbReference>
<dbReference type="PROSITE" id="PS50157">
    <property type="entry name" value="ZINC_FINGER_C2H2_2"/>
    <property type="match status" value="2"/>
</dbReference>
<keyword evidence="3" id="KW-0677">Repeat</keyword>
<reference evidence="10 11" key="1">
    <citation type="journal article" date="2006" name="Nature">
        <title>Insights from the genome of the biotrophic fungal plant pathogen Ustilago maydis.</title>
        <authorList>
            <person name="Kamper J."/>
            <person name="Kahmann R."/>
            <person name="Bolker M."/>
            <person name="Ma L.J."/>
            <person name="Brefort T."/>
            <person name="Saville B.J."/>
            <person name="Banuett F."/>
            <person name="Kronstad J.W."/>
            <person name="Gold S.E."/>
            <person name="Muller O."/>
            <person name="Perlin M.H."/>
            <person name="Wosten H.A."/>
            <person name="de Vries R."/>
            <person name="Ruiz-Herrera J."/>
            <person name="Reynaga-Pena C.G."/>
            <person name="Snetselaar K."/>
            <person name="McCann M."/>
            <person name="Perez-Martin J."/>
            <person name="Feldbrugge M."/>
            <person name="Basse C.W."/>
            <person name="Steinberg G."/>
            <person name="Ibeas J.I."/>
            <person name="Holloman W."/>
            <person name="Guzman P."/>
            <person name="Farman M."/>
            <person name="Stajich J.E."/>
            <person name="Sentandreu R."/>
            <person name="Gonzalez-Prieto J.M."/>
            <person name="Kennell J.C."/>
            <person name="Molina L."/>
            <person name="Schirawski J."/>
            <person name="Mendoza-Mendoza A."/>
            <person name="Greilinger D."/>
            <person name="Munch K."/>
            <person name="Rossel N."/>
            <person name="Scherer M."/>
            <person name="Vranes M."/>
            <person name="Ladendorf O."/>
            <person name="Vincon V."/>
            <person name="Fuchs U."/>
            <person name="Sandrock B."/>
            <person name="Meng S."/>
            <person name="Ho E.C."/>
            <person name="Cahill M.J."/>
            <person name="Boyce K.J."/>
            <person name="Klose J."/>
            <person name="Klosterman S.J."/>
            <person name="Deelstra H.J."/>
            <person name="Ortiz-Castellanos L."/>
            <person name="Li W."/>
            <person name="Sanchez-Alonso P."/>
            <person name="Schreier P.H."/>
            <person name="Hauser-Hahn I."/>
            <person name="Vaupel M."/>
            <person name="Koopmann E."/>
            <person name="Friedrich G."/>
            <person name="Voss H."/>
            <person name="Schluter T."/>
            <person name="Margolis J."/>
            <person name="Platt D."/>
            <person name="Swimmer C."/>
            <person name="Gnirke A."/>
            <person name="Chen F."/>
            <person name="Vysotskaia V."/>
            <person name="Mannhaupt G."/>
            <person name="Guldener U."/>
            <person name="Munsterkotter M."/>
            <person name="Haase D."/>
            <person name="Oesterheld M."/>
            <person name="Mewes H.W."/>
            <person name="Mauceli E.W."/>
            <person name="DeCaprio D."/>
            <person name="Wade C.M."/>
            <person name="Butler J."/>
            <person name="Young S."/>
            <person name="Jaffe D.B."/>
            <person name="Calvo S."/>
            <person name="Nusbaum C."/>
            <person name="Galagan J."/>
            <person name="Birren B.W."/>
        </authorList>
    </citation>
    <scope>NUCLEOTIDE SEQUENCE [LARGE SCALE GENOMIC DNA]</scope>
    <source>
        <strain evidence="11">DSM 14603 / FGSC 9021 / UM521</strain>
    </source>
</reference>
<evidence type="ECO:0000256" key="1">
    <source>
        <dbReference type="ARBA" id="ARBA00004123"/>
    </source>
</evidence>
<organism evidence="10 11">
    <name type="scientific">Mycosarcoma maydis</name>
    <name type="common">Corn smut fungus</name>
    <name type="synonym">Ustilago maydis</name>
    <dbReference type="NCBI Taxonomy" id="5270"/>
    <lineage>
        <taxon>Eukaryota</taxon>
        <taxon>Fungi</taxon>
        <taxon>Dikarya</taxon>
        <taxon>Basidiomycota</taxon>
        <taxon>Ustilaginomycotina</taxon>
        <taxon>Ustilaginomycetes</taxon>
        <taxon>Ustilaginales</taxon>
        <taxon>Ustilaginaceae</taxon>
        <taxon>Mycosarcoma</taxon>
    </lineage>
</organism>
<dbReference type="InterPro" id="IPR036236">
    <property type="entry name" value="Znf_C2H2_sf"/>
</dbReference>
<evidence type="ECO:0000313" key="10">
    <source>
        <dbReference type="EMBL" id="KIS66814.1"/>
    </source>
</evidence>
<protein>
    <recommendedName>
        <fullName evidence="9">C2H2-type domain-containing protein</fullName>
    </recommendedName>
</protein>
<dbReference type="VEuPathDB" id="FungiDB:UMAG_04875"/>
<evidence type="ECO:0000256" key="7">
    <source>
        <dbReference type="PROSITE-ProRule" id="PRU00042"/>
    </source>
</evidence>
<evidence type="ECO:0000256" key="8">
    <source>
        <dbReference type="SAM" id="MobiDB-lite"/>
    </source>
</evidence>
<dbReference type="Proteomes" id="UP000000561">
    <property type="component" value="Chromosome 17"/>
</dbReference>
<keyword evidence="11" id="KW-1185">Reference proteome</keyword>
<feature type="compositionally biased region" description="Polar residues" evidence="8">
    <location>
        <begin position="71"/>
        <end position="93"/>
    </location>
</feature>
<feature type="domain" description="C2H2-type" evidence="9">
    <location>
        <begin position="236"/>
        <end position="263"/>
    </location>
</feature>
<dbReference type="InParanoid" id="A0A0D1DQY1"/>
<dbReference type="KEGG" id="uma:UMAG_04875"/>
<dbReference type="PANTHER" id="PTHR40626:SF11">
    <property type="entry name" value="ZINC FINGER PROTEIN YPR022C"/>
    <property type="match status" value="1"/>
</dbReference>
<dbReference type="PROSITE" id="PS00028">
    <property type="entry name" value="ZINC_FINGER_C2H2_1"/>
    <property type="match status" value="1"/>
</dbReference>
<dbReference type="Gene3D" id="3.30.160.60">
    <property type="entry name" value="Classic Zinc Finger"/>
    <property type="match status" value="2"/>
</dbReference>
<dbReference type="InterPro" id="IPR013087">
    <property type="entry name" value="Znf_C2H2_type"/>
</dbReference>
<dbReference type="GO" id="GO:0001227">
    <property type="term" value="F:DNA-binding transcription repressor activity, RNA polymerase II-specific"/>
    <property type="evidence" value="ECO:0000318"/>
    <property type="project" value="GO_Central"/>
</dbReference>
<evidence type="ECO:0000259" key="9">
    <source>
        <dbReference type="PROSITE" id="PS50157"/>
    </source>
</evidence>
<feature type="region of interest" description="Disordered" evidence="8">
    <location>
        <begin position="449"/>
        <end position="478"/>
    </location>
</feature>
<comment type="subcellular location">
    <subcellularLocation>
        <location evidence="1">Nucleus</location>
    </subcellularLocation>
</comment>
<dbReference type="STRING" id="237631.A0A0D1DQY1"/>
<dbReference type="OrthoDB" id="8922241at2759"/>
<feature type="region of interest" description="Disordered" evidence="8">
    <location>
        <begin position="1"/>
        <end position="93"/>
    </location>
</feature>
<evidence type="ECO:0000256" key="4">
    <source>
        <dbReference type="ARBA" id="ARBA00022771"/>
    </source>
</evidence>
<name>A0A0D1DQY1_MYCMD</name>
<dbReference type="GeneID" id="23564917"/>
<dbReference type="PANTHER" id="PTHR40626">
    <property type="entry name" value="MIP31509P"/>
    <property type="match status" value="1"/>
</dbReference>
<keyword evidence="4 7" id="KW-0863">Zinc-finger</keyword>
<dbReference type="FunFam" id="3.30.160.60:FF:000446">
    <property type="entry name" value="Zinc finger protein"/>
    <property type="match status" value="1"/>
</dbReference>
<evidence type="ECO:0000256" key="3">
    <source>
        <dbReference type="ARBA" id="ARBA00022737"/>
    </source>
</evidence>
<feature type="compositionally biased region" description="Polar residues" evidence="8">
    <location>
        <begin position="307"/>
        <end position="318"/>
    </location>
</feature>
<keyword evidence="5" id="KW-0862">Zinc</keyword>
<keyword evidence="6" id="KW-0539">Nucleus</keyword>
<proteinExistence type="predicted"/>